<dbReference type="CDD" id="cd06662">
    <property type="entry name" value="SURF1"/>
    <property type="match status" value="1"/>
</dbReference>
<name>A0ABV1RMA0_9ALTE</name>
<keyword evidence="1" id="KW-1003">Cell membrane</keyword>
<comment type="caution">
    <text evidence="2">The sequence shown here is derived from an EMBL/GenBank/DDBJ whole genome shotgun (WGS) entry which is preliminary data.</text>
</comment>
<keyword evidence="1" id="KW-0472">Membrane</keyword>
<keyword evidence="1" id="KW-1133">Transmembrane helix</keyword>
<protein>
    <recommendedName>
        <fullName evidence="1">SURF1-like protein</fullName>
    </recommendedName>
</protein>
<feature type="transmembrane region" description="Helical" evidence="1">
    <location>
        <begin position="15"/>
        <end position="36"/>
    </location>
</feature>
<comment type="similarity">
    <text evidence="1">Belongs to the SURF1 family.</text>
</comment>
<accession>A0ABV1RMA0</accession>
<organism evidence="2 3">
    <name type="scientific">Catenovulum sediminis</name>
    <dbReference type="NCBI Taxonomy" id="1740262"/>
    <lineage>
        <taxon>Bacteria</taxon>
        <taxon>Pseudomonadati</taxon>
        <taxon>Pseudomonadota</taxon>
        <taxon>Gammaproteobacteria</taxon>
        <taxon>Alteromonadales</taxon>
        <taxon>Alteromonadaceae</taxon>
        <taxon>Catenovulum</taxon>
    </lineage>
</organism>
<evidence type="ECO:0000313" key="2">
    <source>
        <dbReference type="EMBL" id="MER2493857.1"/>
    </source>
</evidence>
<proteinExistence type="inferred from homology"/>
<reference evidence="2 3" key="1">
    <citation type="submission" date="2024-06" db="EMBL/GenBank/DDBJ databases">
        <authorList>
            <person name="Chen R.Y."/>
        </authorList>
    </citation>
    <scope>NUCLEOTIDE SEQUENCE [LARGE SCALE GENOMIC DNA]</scope>
    <source>
        <strain evidence="2 3">D2</strain>
    </source>
</reference>
<comment type="subcellular location">
    <subcellularLocation>
        <location evidence="1">Cell membrane</location>
        <topology evidence="1">Multi-pass membrane protein</topology>
    </subcellularLocation>
</comment>
<evidence type="ECO:0000313" key="3">
    <source>
        <dbReference type="Proteomes" id="UP001467690"/>
    </source>
</evidence>
<dbReference type="Proteomes" id="UP001467690">
    <property type="component" value="Unassembled WGS sequence"/>
</dbReference>
<evidence type="ECO:0000256" key="1">
    <source>
        <dbReference type="RuleBase" id="RU363076"/>
    </source>
</evidence>
<gene>
    <name evidence="2" type="ORF">ABS311_18435</name>
</gene>
<keyword evidence="1" id="KW-0812">Transmembrane</keyword>
<feature type="transmembrane region" description="Helical" evidence="1">
    <location>
        <begin position="228"/>
        <end position="247"/>
    </location>
</feature>
<dbReference type="Pfam" id="PF02104">
    <property type="entry name" value="SURF1"/>
    <property type="match status" value="1"/>
</dbReference>
<keyword evidence="3" id="KW-1185">Reference proteome</keyword>
<dbReference type="RefSeq" id="WP_143870351.1">
    <property type="nucleotide sequence ID" value="NZ_CP041660.1"/>
</dbReference>
<dbReference type="PROSITE" id="PS50895">
    <property type="entry name" value="SURF1"/>
    <property type="match status" value="1"/>
</dbReference>
<sequence>MYLTLGAAQLKVKKIPLLIWSISIILLVGLGVWQLNRAAEKQRMLRQTASAQSVTRPVGMSQQQLLALSEKQLLDAEGQLVELALNIPPDLLTSNQVWLLDNQIYQHVLGAHVIIQANVLNSRKQVLLDLGWVPYSKDRLPVLPHNLPQGLVELQAQIKIPSNNHFMSEIVERRDKWQFISQISPYFIQKLQQQKSNLLPILLISKANSDVAYQSNWRQVNMPPAKHYAYAVQWFALAIALTIIILIKATKWKTQQS</sequence>
<dbReference type="EMBL" id="JBELOE010000270">
    <property type="protein sequence ID" value="MER2493857.1"/>
    <property type="molecule type" value="Genomic_DNA"/>
</dbReference>
<dbReference type="InterPro" id="IPR002994">
    <property type="entry name" value="Surf1/Shy1"/>
</dbReference>